<accession>A0ABS5JWT9</accession>
<evidence type="ECO:0000256" key="3">
    <source>
        <dbReference type="ARBA" id="ARBA00022452"/>
    </source>
</evidence>
<dbReference type="InterPro" id="IPR036942">
    <property type="entry name" value="Beta-barrel_TonB_sf"/>
</dbReference>
<gene>
    <name evidence="9" type="ORF">KEM10_13835</name>
</gene>
<organism evidence="9 10">
    <name type="scientific">Carboxylicivirga linearis</name>
    <dbReference type="NCBI Taxonomy" id="1628157"/>
    <lineage>
        <taxon>Bacteria</taxon>
        <taxon>Pseudomonadati</taxon>
        <taxon>Bacteroidota</taxon>
        <taxon>Bacteroidia</taxon>
        <taxon>Marinilabiliales</taxon>
        <taxon>Marinilabiliaceae</taxon>
        <taxon>Carboxylicivirga</taxon>
    </lineage>
</organism>
<dbReference type="PROSITE" id="PS52016">
    <property type="entry name" value="TONB_DEPENDENT_REC_3"/>
    <property type="match status" value="1"/>
</dbReference>
<keyword evidence="10" id="KW-1185">Reference proteome</keyword>
<dbReference type="InterPro" id="IPR023996">
    <property type="entry name" value="TonB-dep_OMP_SusC/RagA"/>
</dbReference>
<dbReference type="Gene3D" id="2.170.130.10">
    <property type="entry name" value="TonB-dependent receptor, plug domain"/>
    <property type="match status" value="1"/>
</dbReference>
<dbReference type="Proteomes" id="UP000708576">
    <property type="component" value="Unassembled WGS sequence"/>
</dbReference>
<dbReference type="Pfam" id="PF07715">
    <property type="entry name" value="Plug"/>
    <property type="match status" value="1"/>
</dbReference>
<evidence type="ECO:0000256" key="7">
    <source>
        <dbReference type="PROSITE-ProRule" id="PRU01360"/>
    </source>
</evidence>
<dbReference type="InterPro" id="IPR008969">
    <property type="entry name" value="CarboxyPept-like_regulatory"/>
</dbReference>
<evidence type="ECO:0000313" key="10">
    <source>
        <dbReference type="Proteomes" id="UP000708576"/>
    </source>
</evidence>
<comment type="subcellular location">
    <subcellularLocation>
        <location evidence="1 7">Cell outer membrane</location>
        <topology evidence="1 7">Multi-pass membrane protein</topology>
    </subcellularLocation>
</comment>
<dbReference type="NCBIfam" id="TIGR04056">
    <property type="entry name" value="OMP_RagA_SusC"/>
    <property type="match status" value="1"/>
</dbReference>
<sequence>MMLSSTIAYGQETQTITGTVLSESDNTPIPGTNVFVKGTTRGVITDMDGNYSIQASSNETLVFSFIGFQTQEILVSNQVSLNVSLVEEVSEFDEVVVVGYGVQQKKLVTGATVQVKGDDVAKQSTTSALEGLQGQTAGVQITSTSGQPGEGMSVKIRGVGTIGNSGPLYVVDGVQTGDISYLNNADIESIDILKDAASAAIYGSQAANGVVLITTKTGKSGKMNVNLDAYYGVQNPTRQISMLNSKEYAVIMNESAINSGKLPYFSQEEIIAMGEGTDWLDQMAYPNAVTQNYSLGLNGGNDMSVYSMSLSYTGQEGIIGGPEVSDYNRYVFRVNSEHKLFDDIVTVGQHLTFSYVDNNGISVGNQYNNSLRGAFNTSPFLPVYDDDGNYLNNTAGAGVMYQGEEWVPWADGESNPYASMMLNNQNVSNNQKLFGDVYMEISPIKNLKVRTRLGVDFYTSEYRSYSPQYQLSIYAQRLFDSASQSFGKGLALTWDNYATYDFKIADHAFTTMVGTSAYTNSGSWLNASNADLTIGDLDHAWIDNTTNQDLTRLSIGGAPYDESMLLSYFGRLSYNYKERYMLNATFRADGSSRFAKDNRWGYFPSVSAGWVVTNETFAEGQDWVDFFKLRGSWGQVGNQNIAAWQYLAPISTGDANYYFGSADFDASGNTIGSYPSRLGNPEIIWETSEQLNIGFDARFLDARLGVNFDWYEKQTKDWLLEAPGYATDGANPPYFNGGKVTNTGIELVLSWNDNIGDFKYFISANVAKNKNDVTEVPTDDGIVPGLANQLYDNAGIFYRRAETGMPIGYFWGWSTDGVFQNEDQVRNYTDTEGNMIQPNAKPGDLIYVDRNGDGVIDDDDKHMIGDPNPDFTYGFNVGFSYKGFDFSVLANGVAGNQIVQSYRNHANSYANYTTAILGRWHGEGTSNSMPRVTETNVNWQFSDIYVQDGDFLRISNITLGYDFSRIIDKGLFKQVRLYATAQNAFTFTKYDGMDPEVGYGLENGSAGVDLGFYPRPKTYLMGVNIKF</sequence>
<keyword evidence="9" id="KW-0675">Receptor</keyword>
<dbReference type="InterPro" id="IPR037066">
    <property type="entry name" value="Plug_dom_sf"/>
</dbReference>
<evidence type="ECO:0000259" key="8">
    <source>
        <dbReference type="Pfam" id="PF07715"/>
    </source>
</evidence>
<dbReference type="SUPFAM" id="SSF49464">
    <property type="entry name" value="Carboxypeptidase regulatory domain-like"/>
    <property type="match status" value="1"/>
</dbReference>
<dbReference type="Gene3D" id="2.60.40.1120">
    <property type="entry name" value="Carboxypeptidase-like, regulatory domain"/>
    <property type="match status" value="1"/>
</dbReference>
<dbReference type="NCBIfam" id="TIGR04057">
    <property type="entry name" value="SusC_RagA_signa"/>
    <property type="match status" value="1"/>
</dbReference>
<dbReference type="InterPro" id="IPR023997">
    <property type="entry name" value="TonB-dep_OMP_SusC/RagA_CS"/>
</dbReference>
<feature type="domain" description="TonB-dependent receptor plug" evidence="8">
    <location>
        <begin position="108"/>
        <end position="210"/>
    </location>
</feature>
<evidence type="ECO:0000256" key="4">
    <source>
        <dbReference type="ARBA" id="ARBA00022692"/>
    </source>
</evidence>
<evidence type="ECO:0000256" key="2">
    <source>
        <dbReference type="ARBA" id="ARBA00022448"/>
    </source>
</evidence>
<dbReference type="Gene3D" id="2.40.170.20">
    <property type="entry name" value="TonB-dependent receptor, beta-barrel domain"/>
    <property type="match status" value="1"/>
</dbReference>
<dbReference type="InterPro" id="IPR012910">
    <property type="entry name" value="Plug_dom"/>
</dbReference>
<comment type="caution">
    <text evidence="9">The sequence shown here is derived from an EMBL/GenBank/DDBJ whole genome shotgun (WGS) entry which is preliminary data.</text>
</comment>
<name>A0ABS5JWT9_9BACT</name>
<protein>
    <submittedName>
        <fullName evidence="9">TonB-dependent receptor</fullName>
    </submittedName>
</protein>
<dbReference type="SUPFAM" id="SSF56935">
    <property type="entry name" value="Porins"/>
    <property type="match status" value="1"/>
</dbReference>
<evidence type="ECO:0000256" key="5">
    <source>
        <dbReference type="ARBA" id="ARBA00023136"/>
    </source>
</evidence>
<keyword evidence="2 7" id="KW-0813">Transport</keyword>
<keyword evidence="3 7" id="KW-1134">Transmembrane beta strand</keyword>
<keyword evidence="5 7" id="KW-0472">Membrane</keyword>
<dbReference type="EMBL" id="JAGUCO010000010">
    <property type="protein sequence ID" value="MBS2099370.1"/>
    <property type="molecule type" value="Genomic_DNA"/>
</dbReference>
<evidence type="ECO:0000313" key="9">
    <source>
        <dbReference type="EMBL" id="MBS2099370.1"/>
    </source>
</evidence>
<comment type="similarity">
    <text evidence="7">Belongs to the TonB-dependent receptor family.</text>
</comment>
<reference evidence="9 10" key="1">
    <citation type="journal article" date="2015" name="Int. J. Syst. Evol. Microbiol.">
        <title>Carboxylicivirga linearis sp. nov., isolated from a sea cucumber culture pond.</title>
        <authorList>
            <person name="Wang F.Q."/>
            <person name="Zhou Y.X."/>
            <person name="Lin X.Z."/>
            <person name="Chen G.J."/>
            <person name="Du Z.J."/>
        </authorList>
    </citation>
    <scope>NUCLEOTIDE SEQUENCE [LARGE SCALE GENOMIC DNA]</scope>
    <source>
        <strain evidence="9 10">FB218</strain>
    </source>
</reference>
<dbReference type="Pfam" id="PF13715">
    <property type="entry name" value="CarbopepD_reg_2"/>
    <property type="match status" value="1"/>
</dbReference>
<keyword evidence="6 7" id="KW-0998">Cell outer membrane</keyword>
<evidence type="ECO:0000256" key="1">
    <source>
        <dbReference type="ARBA" id="ARBA00004571"/>
    </source>
</evidence>
<evidence type="ECO:0000256" key="6">
    <source>
        <dbReference type="ARBA" id="ARBA00023237"/>
    </source>
</evidence>
<dbReference type="InterPro" id="IPR039426">
    <property type="entry name" value="TonB-dep_rcpt-like"/>
</dbReference>
<keyword evidence="4 7" id="KW-0812">Transmembrane</keyword>
<proteinExistence type="inferred from homology"/>